<dbReference type="PANTHER" id="PTHR43433">
    <property type="entry name" value="HYDROLASE, ALPHA/BETA FOLD FAMILY PROTEIN"/>
    <property type="match status" value="1"/>
</dbReference>
<dbReference type="EMBL" id="JMIW01000010">
    <property type="protein sequence ID" value="KEO87767.1"/>
    <property type="molecule type" value="Genomic_DNA"/>
</dbReference>
<reference evidence="2 3" key="1">
    <citation type="submission" date="2014-04" db="EMBL/GenBank/DDBJ databases">
        <title>A comprehensive comparison of genomes of Erythrobacter spp. strains.</title>
        <authorList>
            <person name="Zheng Q."/>
        </authorList>
    </citation>
    <scope>NUCLEOTIDE SEQUENCE [LARGE SCALE GENOMIC DNA]</scope>
    <source>
        <strain evidence="2 3">DSM 6997</strain>
    </source>
</reference>
<proteinExistence type="predicted"/>
<dbReference type="InterPro" id="IPR029058">
    <property type="entry name" value="AB_hydrolase_fold"/>
</dbReference>
<evidence type="ECO:0000313" key="2">
    <source>
        <dbReference type="EMBL" id="KEO87767.1"/>
    </source>
</evidence>
<dbReference type="Proteomes" id="UP000027647">
    <property type="component" value="Unassembled WGS sequence"/>
</dbReference>
<dbReference type="AlphaFoldDB" id="A0A074MQ42"/>
<dbReference type="Gene3D" id="3.40.50.1820">
    <property type="entry name" value="alpha/beta hydrolase"/>
    <property type="match status" value="1"/>
</dbReference>
<dbReference type="GO" id="GO:0004806">
    <property type="term" value="F:triacylglycerol lipase activity"/>
    <property type="evidence" value="ECO:0007669"/>
    <property type="project" value="TreeGrafter"/>
</dbReference>
<dbReference type="InterPro" id="IPR050471">
    <property type="entry name" value="AB_hydrolase"/>
</dbReference>
<dbReference type="SUPFAM" id="SSF53474">
    <property type="entry name" value="alpha/beta-Hydrolases"/>
    <property type="match status" value="1"/>
</dbReference>
<dbReference type="RefSeq" id="WP_034962392.1">
    <property type="nucleotide sequence ID" value="NZ_JMIW01000010.1"/>
</dbReference>
<name>A0A074MQ42_ERYLO</name>
<dbReference type="PANTHER" id="PTHR43433:SF5">
    <property type="entry name" value="AB HYDROLASE-1 DOMAIN-CONTAINING PROTEIN"/>
    <property type="match status" value="1"/>
</dbReference>
<evidence type="ECO:0000259" key="1">
    <source>
        <dbReference type="Pfam" id="PF00561"/>
    </source>
</evidence>
<comment type="caution">
    <text evidence="2">The sequence shown here is derived from an EMBL/GenBank/DDBJ whole genome shotgun (WGS) entry which is preliminary data.</text>
</comment>
<protein>
    <recommendedName>
        <fullName evidence="1">AB hydrolase-1 domain-containing protein</fullName>
    </recommendedName>
</protein>
<dbReference type="GO" id="GO:0046503">
    <property type="term" value="P:glycerolipid catabolic process"/>
    <property type="evidence" value="ECO:0007669"/>
    <property type="project" value="TreeGrafter"/>
</dbReference>
<dbReference type="OrthoDB" id="9798888at2"/>
<dbReference type="eggNOG" id="COG2267">
    <property type="taxonomic scope" value="Bacteria"/>
</dbReference>
<organism evidence="2 3">
    <name type="scientific">Erythrobacter longus</name>
    <dbReference type="NCBI Taxonomy" id="1044"/>
    <lineage>
        <taxon>Bacteria</taxon>
        <taxon>Pseudomonadati</taxon>
        <taxon>Pseudomonadota</taxon>
        <taxon>Alphaproteobacteria</taxon>
        <taxon>Sphingomonadales</taxon>
        <taxon>Erythrobacteraceae</taxon>
        <taxon>Erythrobacter/Porphyrobacter group</taxon>
        <taxon>Erythrobacter</taxon>
    </lineage>
</organism>
<dbReference type="STRING" id="1044.EH31_06320"/>
<evidence type="ECO:0000313" key="3">
    <source>
        <dbReference type="Proteomes" id="UP000027647"/>
    </source>
</evidence>
<feature type="domain" description="AB hydrolase-1" evidence="1">
    <location>
        <begin position="23"/>
        <end position="263"/>
    </location>
</feature>
<dbReference type="Pfam" id="PF00561">
    <property type="entry name" value="Abhydrolase_1"/>
    <property type="match status" value="1"/>
</dbReference>
<accession>A0A074MQ42</accession>
<dbReference type="InterPro" id="IPR000073">
    <property type="entry name" value="AB_hydrolase_1"/>
</dbReference>
<keyword evidence="3" id="KW-1185">Reference proteome</keyword>
<gene>
    <name evidence="2" type="ORF">EH31_06320</name>
</gene>
<sequence>MSLVCTNKGVELHYEVSGDRRDPLVMLIAGAGAPAQFWPDDFCEALSNDRRQVLRFWHRDTGHSAHFEAPYDIEALMSDVLALQHAVGAAQACIVGHSMGGYIAQLIACRQSNRVSGCVAMASGPIFSEEGKERLGLSSPDESLWPLLMANQPSGDFEADFPGWMASWRILNGELDVEEPRARAYTRALYEGSASNHQIAENHIHAVSTTPDELAEELSHCNVPMLYLTGEHDPLVPPDHGAKAAQIALDGAFQSLPGAGHMYFNTSTWDLILHSVSQFIAAIEGPRKPSQS</sequence>